<organism evidence="1 2">
    <name type="scientific">Prochlorococcus marinus (strain SARG / CCMP1375 / SS120)</name>
    <dbReference type="NCBI Taxonomy" id="167539"/>
    <lineage>
        <taxon>Bacteria</taxon>
        <taxon>Bacillati</taxon>
        <taxon>Cyanobacteriota</taxon>
        <taxon>Cyanophyceae</taxon>
        <taxon>Synechococcales</taxon>
        <taxon>Prochlorococcaceae</taxon>
        <taxon>Prochlorococcus</taxon>
    </lineage>
</organism>
<dbReference type="InterPro" id="IPR021787">
    <property type="entry name" value="DUF3352"/>
</dbReference>
<keyword evidence="2" id="KW-1185">Reference proteome</keyword>
<protein>
    <submittedName>
        <fullName evidence="1">Uncharacterized secreted protein</fullName>
    </submittedName>
</protein>
<reference evidence="1 2" key="1">
    <citation type="journal article" date="2003" name="Proc. Natl. Acad. Sci. U.S.A.">
        <title>Genome sequence of the cyanobacterium Prochlorococcus marinus SS120, a nearly minimal oxyphototrophic genome.</title>
        <authorList>
            <person name="Dufresne A."/>
            <person name="Salanoubat M."/>
            <person name="Partensky F."/>
            <person name="Artiguenave F."/>
            <person name="Axmann I.M."/>
            <person name="Barbe V."/>
            <person name="Duprat S."/>
            <person name="Galperin M.Y."/>
            <person name="Koonin E.V."/>
            <person name="Le Gall F."/>
            <person name="Makarova K.S."/>
            <person name="Ostrowski M."/>
            <person name="Oztas S."/>
            <person name="Robert C."/>
            <person name="Rogozin I.B."/>
            <person name="Scanlan D.J."/>
            <person name="Tandeau de Marsac N."/>
            <person name="Weissenbach J."/>
            <person name="Wincker P."/>
            <person name="Wolf Y.I."/>
            <person name="Hess W.R."/>
        </authorList>
    </citation>
    <scope>NUCLEOTIDE SEQUENCE [LARGE SCALE GENOMIC DNA]</scope>
    <source>
        <strain evidence="2">SARG / CCMP1375 / SS120</strain>
    </source>
</reference>
<gene>
    <name evidence="1" type="ordered locus">Pro_0186</name>
</gene>
<evidence type="ECO:0000313" key="2">
    <source>
        <dbReference type="Proteomes" id="UP000001420"/>
    </source>
</evidence>
<evidence type="ECO:0000313" key="1">
    <source>
        <dbReference type="EMBL" id="AAP99232.1"/>
    </source>
</evidence>
<dbReference type="KEGG" id="pma:Pro_0186"/>
<dbReference type="Pfam" id="PF11832">
    <property type="entry name" value="DUF3352"/>
    <property type="match status" value="1"/>
</dbReference>
<dbReference type="STRING" id="167539.Pro_0186"/>
<proteinExistence type="predicted"/>
<accession>Q7VE28</accession>
<dbReference type="EnsemblBacteria" id="AAP99232">
    <property type="protein sequence ID" value="AAP99232"/>
    <property type="gene ID" value="Pro_0186"/>
</dbReference>
<dbReference type="Proteomes" id="UP000001420">
    <property type="component" value="Chromosome"/>
</dbReference>
<dbReference type="AlphaFoldDB" id="Q7VE28"/>
<dbReference type="RefSeq" id="WP_011124341.1">
    <property type="nucleotide sequence ID" value="NC_005042.1"/>
</dbReference>
<dbReference type="EMBL" id="AE017126">
    <property type="protein sequence ID" value="AAP99232.1"/>
    <property type="molecule type" value="Genomic_DNA"/>
</dbReference>
<name>Q7VE28_PROMA</name>
<sequence>MKVRSFVISLIITLTILSLVAVTLVNQTQQKESLILDTKELDLPESAQYIPSNAYLTIHFNINPNKIPDYIEAEASKKSKSQARKEGIEIRDGLFALIGLDFNKDLSEWVSNDFSFSIFNSKENRINKGWILIFEGININESSNFLNEYWENQNINGAEIEHESYQGQEILYEKAAGSEIEGRKLSMAMLNNNLILISSNKKILQEAIDVSIDSTKNQLGDYQKKDLIKNLKNGIALIIASPDALESFLEVPQNIAQKVDLNGFVASIIPKGKNIYIDSKFKFKEQLESKEIVNKNEINLFGEEIYNSNDIAIINNTQQILNDNSSDIYSLLIGKALRQYLINLESPIATNLIELSKGQLVLINKESGWLIKSLDFSLIPIVDQILISQNFVKSTLNIKDKDITVWNKLETIKRGDGYILSPKIGIILSKDSNKLLWTNTLSSLDKENNSKSIVERSNILKNSEFNNFITVKQQLSLGQRSSQKILNHWKPWQLLKTVASKSSLPNINRLNLALGEEEAEDSILKVRGMLSID</sequence>
<dbReference type="PATRIC" id="fig|167539.5.peg.193"/>
<dbReference type="eggNOG" id="COG3040">
    <property type="taxonomic scope" value="Bacteria"/>
</dbReference>
<dbReference type="HOGENOM" id="CLU_506136_0_0_3"/>
<dbReference type="OrthoDB" id="451203at2"/>